<evidence type="ECO:0000313" key="2">
    <source>
        <dbReference type="EMBL" id="MML54669.1"/>
    </source>
</evidence>
<proteinExistence type="predicted"/>
<dbReference type="EMBL" id="RVVJ01000017">
    <property type="protein sequence ID" value="MML54669.1"/>
    <property type="molecule type" value="Genomic_DNA"/>
</dbReference>
<comment type="caution">
    <text evidence="2">The sequence shown here is derived from an EMBL/GenBank/DDBJ whole genome shotgun (WGS) entry which is preliminary data.</text>
</comment>
<name>A0A403QIJ4_SALET</name>
<organism evidence="2">
    <name type="scientific">Salmonella enterica I</name>
    <dbReference type="NCBI Taxonomy" id="59201"/>
    <lineage>
        <taxon>Bacteria</taxon>
        <taxon>Pseudomonadati</taxon>
        <taxon>Pseudomonadota</taxon>
        <taxon>Gammaproteobacteria</taxon>
        <taxon>Enterobacterales</taxon>
        <taxon>Enterobacteriaceae</taxon>
        <taxon>Salmonella</taxon>
    </lineage>
</organism>
<gene>
    <name evidence="2" type="ORF">D7N80_15365</name>
</gene>
<feature type="transmembrane region" description="Helical" evidence="1">
    <location>
        <begin position="74"/>
        <end position="91"/>
    </location>
</feature>
<keyword evidence="1" id="KW-0812">Transmembrane</keyword>
<evidence type="ECO:0000256" key="1">
    <source>
        <dbReference type="SAM" id="Phobius"/>
    </source>
</evidence>
<reference evidence="2" key="1">
    <citation type="submission" date="2018-09" db="EMBL/GenBank/DDBJ databases">
        <authorList>
            <person name="Ashton P.M."/>
            <person name="Dallman T."/>
            <person name="Nair S."/>
            <person name="De Pinna E."/>
            <person name="Peters T."/>
            <person name="Grant K."/>
        </authorList>
    </citation>
    <scope>NUCLEOTIDE SEQUENCE [LARGE SCALE GENOMIC DNA]</scope>
    <source>
        <strain evidence="2">598938</strain>
    </source>
</reference>
<dbReference type="AlphaFoldDB" id="A0A403QIJ4"/>
<keyword evidence="1" id="KW-0472">Membrane</keyword>
<accession>A0A403QIJ4</accession>
<keyword evidence="1" id="KW-1133">Transmembrane helix</keyword>
<sequence>MTIPQPGDKKTGNCPQIESLPELNDVLIPLYEQSQIEGNEVIFLQACSQLNEGFNEIDSPYTPYTVAWRLWMKGYVQGFILGFISGYLGSVREVAQRLQKMELPVEKICKVTGLSEDELKKIII</sequence>
<protein>
    <submittedName>
        <fullName evidence="2">Uncharacterized protein</fullName>
    </submittedName>
</protein>
<dbReference type="Proteomes" id="UP000885348">
    <property type="component" value="Unassembled WGS sequence"/>
</dbReference>